<feature type="compositionally biased region" description="Low complexity" evidence="1">
    <location>
        <begin position="587"/>
        <end position="600"/>
    </location>
</feature>
<dbReference type="OrthoDB" id="6765713at2759"/>
<dbReference type="SUPFAM" id="SSF52096">
    <property type="entry name" value="ClpP/crotonase"/>
    <property type="match status" value="1"/>
</dbReference>
<feature type="region of interest" description="Disordered" evidence="1">
    <location>
        <begin position="209"/>
        <end position="406"/>
    </location>
</feature>
<evidence type="ECO:0000313" key="2">
    <source>
        <dbReference type="EMBL" id="CAH1973103.1"/>
    </source>
</evidence>
<proteinExistence type="predicted"/>
<reference evidence="2" key="1">
    <citation type="submission" date="2022-03" db="EMBL/GenBank/DDBJ databases">
        <authorList>
            <person name="Sayadi A."/>
        </authorList>
    </citation>
    <scope>NUCLEOTIDE SEQUENCE</scope>
</reference>
<feature type="compositionally biased region" description="Basic and acidic residues" evidence="1">
    <location>
        <begin position="471"/>
        <end position="495"/>
    </location>
</feature>
<accession>A0A9P0KFD0</accession>
<evidence type="ECO:0000313" key="3">
    <source>
        <dbReference type="Proteomes" id="UP001152888"/>
    </source>
</evidence>
<dbReference type="InterPro" id="IPR029045">
    <property type="entry name" value="ClpP/crotonase-like_dom_sf"/>
</dbReference>
<dbReference type="CDD" id="cd06558">
    <property type="entry name" value="crotonase-like"/>
    <property type="match status" value="1"/>
</dbReference>
<gene>
    <name evidence="2" type="ORF">ACAOBT_LOCUS10364</name>
</gene>
<name>A0A9P0KFD0_ACAOB</name>
<sequence length="1224" mass="136186">METSLNDGVYDNRGNAVQNVSHQPLLMGTNEMYTNKVVQYQTADPNNSVYEIKEAIMKTSETELTQTQQYYYSQSDQQNKQTEYGEYVIQQQTEATYIQQQTETSDYAQDQFLQISNVENEQEVTQRPEEVAAQYVETSDSNFGSQYEAEKHQEVVTENVQIANENVPQEDLQNEVLHEETLEPSTTIEENPEDSNAAVVQNMVEEVIEEQVPESSSENLTEEPSTVESQTECSEHTVQEDTENTDIKNEAPNESPIKDKEELDEQQQVVEETVVNETVLEEPQIQQEDQQLVQETDTGSVEMLEEVVDDPAPAETSGGPDPLQVQEETAQEPDDTSHQEDQSAYMSEIREEANSRLSVASSTSSQGNRRSTRRTYQDMPLHLVGHSITKPGENQLNGKPIPKPRLGVKVPYWNLSSQMLSKAEIEKEILERSKVKQEQASSANFARSLTQRLFKKIADNDKPDGDEEDTKTEMEDNSKPKIDAPSENSKIKDDCDLLAILEGDDADMPELTKEKTSVPQVDEANLKALEREIALQQLEELPLQSSKRHLKRTKTITSSPETQPKKYAVSPSSSAQDSKSVPGKENSSSPVIKQSSSIDSSPKKEIVDVEPQVRVNMVLKTYSRKRKADDTIDTTPKQQSKKLALEEAQVKKEDVSTPQGVYITKSSRVIKKKVIWDPDDEVSSRSPKPSKSADFIPASTPKPTTEKPAEKKPSSDKQAKKAVIVKKDKPAAADTKTAATDKRPAPAEKKHVAHDKKPASSEKKYVAAERKVAKSSPKLKPKKPMSELDKLLMDEGAVKMLYELKNNDESTPSPSKKQKNFVSVEKAQKEIMKKANEIKNDLVVGGEGAKSLRKKEASLLQTGIEFQGPPPAAVSPVKPTLERKMSKDSVRSSVHTPPPSPFMHSHSSMLIRRRSSSSISSSDDLDSDAPRSTKRRKSKRSTDELNITEKDPLALDARDDSDIDSKTIQGHKLLNVKKSNKQVSVELNYPDNRCLMTEGMLDELTTTVKKYSKDKDCSVLCMTSTSKAFCLGLDYPSLVLSDEKERKNKAANLADKVRDFLLSLLHFPKVLVAGIQGECAGLAVMMLPLFDTVIANDNASFSAPYVKLGCIPEAGFLLERWGLAGRRLAADLLYTGDKIAADDACKRGLVSKLCWPEKYNETLKNVLAAIAKGSKQSLLSTKKQLQSHMLKQTEAALETEIKNCADLWTSSECQKNFLEAACNG</sequence>
<dbReference type="Pfam" id="PF00378">
    <property type="entry name" value="ECH_1"/>
    <property type="match status" value="1"/>
</dbReference>
<feature type="compositionally biased region" description="Basic and acidic residues" evidence="1">
    <location>
        <begin position="880"/>
        <end position="890"/>
    </location>
</feature>
<feature type="region of interest" description="Disordered" evidence="1">
    <location>
        <begin position="540"/>
        <end position="787"/>
    </location>
</feature>
<protein>
    <submittedName>
        <fullName evidence="2">Uncharacterized protein</fullName>
    </submittedName>
</protein>
<dbReference type="InterPro" id="IPR051053">
    <property type="entry name" value="ECH/Chromodomain_protein"/>
</dbReference>
<feature type="region of interest" description="Disordered" evidence="1">
    <location>
        <begin position="456"/>
        <end position="523"/>
    </location>
</feature>
<dbReference type="InterPro" id="IPR001753">
    <property type="entry name" value="Enoyl-CoA_hydra/iso"/>
</dbReference>
<feature type="compositionally biased region" description="Basic and acidic residues" evidence="1">
    <location>
        <begin position="940"/>
        <end position="953"/>
    </location>
</feature>
<feature type="compositionally biased region" description="Polar residues" evidence="1">
    <location>
        <begin position="570"/>
        <end position="579"/>
    </location>
</feature>
<comment type="caution">
    <text evidence="2">The sequence shown here is derived from an EMBL/GenBank/DDBJ whole genome shotgun (WGS) entry which is preliminary data.</text>
</comment>
<feature type="compositionally biased region" description="Basic and acidic residues" evidence="1">
    <location>
        <begin position="233"/>
        <end position="261"/>
    </location>
</feature>
<feature type="compositionally biased region" description="Basic and acidic residues" evidence="1">
    <location>
        <begin position="704"/>
        <end position="731"/>
    </location>
</feature>
<feature type="compositionally biased region" description="Polar residues" evidence="1">
    <location>
        <begin position="355"/>
        <end position="369"/>
    </location>
</feature>
<dbReference type="EMBL" id="CAKOFQ010006805">
    <property type="protein sequence ID" value="CAH1973103.1"/>
    <property type="molecule type" value="Genomic_DNA"/>
</dbReference>
<keyword evidence="3" id="KW-1185">Reference proteome</keyword>
<dbReference type="Proteomes" id="UP001152888">
    <property type="component" value="Unassembled WGS sequence"/>
</dbReference>
<feature type="compositionally biased region" description="Low complexity" evidence="1">
    <location>
        <begin position="902"/>
        <end position="922"/>
    </location>
</feature>
<evidence type="ECO:0000256" key="1">
    <source>
        <dbReference type="SAM" id="MobiDB-lite"/>
    </source>
</evidence>
<dbReference type="PANTHER" id="PTHR43684">
    <property type="match status" value="1"/>
</dbReference>
<feature type="compositionally biased region" description="Low complexity" evidence="1">
    <location>
        <begin position="266"/>
        <end position="295"/>
    </location>
</feature>
<feature type="compositionally biased region" description="Basic and acidic residues" evidence="1">
    <location>
        <begin position="643"/>
        <end position="655"/>
    </location>
</feature>
<organism evidence="2 3">
    <name type="scientific">Acanthoscelides obtectus</name>
    <name type="common">Bean weevil</name>
    <name type="synonym">Bruchus obtectus</name>
    <dbReference type="NCBI Taxonomy" id="200917"/>
    <lineage>
        <taxon>Eukaryota</taxon>
        <taxon>Metazoa</taxon>
        <taxon>Ecdysozoa</taxon>
        <taxon>Arthropoda</taxon>
        <taxon>Hexapoda</taxon>
        <taxon>Insecta</taxon>
        <taxon>Pterygota</taxon>
        <taxon>Neoptera</taxon>
        <taxon>Endopterygota</taxon>
        <taxon>Coleoptera</taxon>
        <taxon>Polyphaga</taxon>
        <taxon>Cucujiformia</taxon>
        <taxon>Chrysomeloidea</taxon>
        <taxon>Chrysomelidae</taxon>
        <taxon>Bruchinae</taxon>
        <taxon>Bruchini</taxon>
        <taxon>Acanthoscelides</taxon>
    </lineage>
</organism>
<feature type="compositionally biased region" description="Polar residues" evidence="1">
    <location>
        <begin position="213"/>
        <end position="232"/>
    </location>
</feature>
<feature type="compositionally biased region" description="Polar residues" evidence="1">
    <location>
        <begin position="656"/>
        <end position="667"/>
    </location>
</feature>
<feature type="region of interest" description="Disordered" evidence="1">
    <location>
        <begin position="862"/>
        <end position="953"/>
    </location>
</feature>
<dbReference type="PANTHER" id="PTHR43684:SF13">
    <property type="entry name" value="CHROMODOMAIN Y-LIKE PROTEIN"/>
    <property type="match status" value="1"/>
</dbReference>
<dbReference type="Gene3D" id="3.90.226.10">
    <property type="entry name" value="2-enoyl-CoA Hydratase, Chain A, domain 1"/>
    <property type="match status" value="1"/>
</dbReference>
<dbReference type="AlphaFoldDB" id="A0A9P0KFD0"/>
<feature type="compositionally biased region" description="Basic and acidic residues" evidence="1">
    <location>
        <begin position="739"/>
        <end position="772"/>
    </location>
</feature>